<dbReference type="PATRIC" id="fig|33036.3.peg.25"/>
<evidence type="ECO:0000313" key="9">
    <source>
        <dbReference type="Proteomes" id="UP000070383"/>
    </source>
</evidence>
<keyword evidence="6" id="KW-0804">Transcription</keyword>
<dbReference type="Pfam" id="PF00313">
    <property type="entry name" value="CSD"/>
    <property type="match status" value="1"/>
</dbReference>
<dbReference type="InterPro" id="IPR012156">
    <property type="entry name" value="Cold_shock_CspA"/>
</dbReference>
<sequence>MNKGEVKLFDNKRGFGFIKWSGDDLFVHYTDIEADDDYKKLFAGQKVEFEIKQAPRGPQAIRVKIIED</sequence>
<dbReference type="Gene3D" id="2.40.50.140">
    <property type="entry name" value="Nucleic acid-binding proteins"/>
    <property type="match status" value="1"/>
</dbReference>
<dbReference type="InterPro" id="IPR002059">
    <property type="entry name" value="CSP_DNA-bd"/>
</dbReference>
<dbReference type="SUPFAM" id="SSF50249">
    <property type="entry name" value="Nucleic acid-binding proteins"/>
    <property type="match status" value="1"/>
</dbReference>
<proteinExistence type="predicted"/>
<dbReference type="SMART" id="SM00357">
    <property type="entry name" value="CSP"/>
    <property type="match status" value="1"/>
</dbReference>
<dbReference type="AlphaFoldDB" id="A0A133KIY7"/>
<dbReference type="RefSeq" id="WP_004836380.1">
    <property type="nucleotide sequence ID" value="NZ_CAMPNK010000027.1"/>
</dbReference>
<dbReference type="PROSITE" id="PS51857">
    <property type="entry name" value="CSD_2"/>
    <property type="match status" value="1"/>
</dbReference>
<keyword evidence="9" id="KW-1185">Reference proteome</keyword>
<dbReference type="EMBL" id="LRPM01000001">
    <property type="protein sequence ID" value="KWZ79446.1"/>
    <property type="molecule type" value="Genomic_DNA"/>
</dbReference>
<dbReference type="GO" id="GO:0003677">
    <property type="term" value="F:DNA binding"/>
    <property type="evidence" value="ECO:0007669"/>
    <property type="project" value="UniProtKB-KW"/>
</dbReference>
<name>A0A133KIY7_9FIRM</name>
<feature type="domain" description="CSD" evidence="7">
    <location>
        <begin position="1"/>
        <end position="65"/>
    </location>
</feature>
<dbReference type="InterPro" id="IPR011129">
    <property type="entry name" value="CSD"/>
</dbReference>
<dbReference type="PRINTS" id="PR00050">
    <property type="entry name" value="COLDSHOCK"/>
</dbReference>
<dbReference type="STRING" id="33036.HMPREF3200_00025"/>
<dbReference type="InterPro" id="IPR012340">
    <property type="entry name" value="NA-bd_OB-fold"/>
</dbReference>
<dbReference type="PANTHER" id="PTHR46565">
    <property type="entry name" value="COLD SHOCK DOMAIN PROTEIN 2"/>
    <property type="match status" value="1"/>
</dbReference>
<keyword evidence="3" id="KW-0805">Transcription regulation</keyword>
<evidence type="ECO:0000259" key="7">
    <source>
        <dbReference type="PROSITE" id="PS51857"/>
    </source>
</evidence>
<comment type="subcellular location">
    <subcellularLocation>
        <location evidence="1">Cytoplasm</location>
    </subcellularLocation>
</comment>
<dbReference type="GO" id="GO:0005737">
    <property type="term" value="C:cytoplasm"/>
    <property type="evidence" value="ECO:0007669"/>
    <property type="project" value="UniProtKB-SubCell"/>
</dbReference>
<evidence type="ECO:0000256" key="5">
    <source>
        <dbReference type="ARBA" id="ARBA00023159"/>
    </source>
</evidence>
<evidence type="ECO:0000256" key="4">
    <source>
        <dbReference type="ARBA" id="ARBA00023125"/>
    </source>
</evidence>
<dbReference type="PIRSF" id="PIRSF002599">
    <property type="entry name" value="Cold_shock_A"/>
    <property type="match status" value="1"/>
</dbReference>
<evidence type="ECO:0000256" key="1">
    <source>
        <dbReference type="ARBA" id="ARBA00004496"/>
    </source>
</evidence>
<protein>
    <submittedName>
        <fullName evidence="8">Major cold shock protein CspA</fullName>
    </submittedName>
</protein>
<evidence type="ECO:0000256" key="2">
    <source>
        <dbReference type="ARBA" id="ARBA00022490"/>
    </source>
</evidence>
<dbReference type="PANTHER" id="PTHR46565:SF20">
    <property type="entry name" value="COLD SHOCK DOMAIN-CONTAINING PROTEIN 4"/>
    <property type="match status" value="1"/>
</dbReference>
<accession>A0A133KIY7</accession>
<evidence type="ECO:0000256" key="3">
    <source>
        <dbReference type="ARBA" id="ARBA00023015"/>
    </source>
</evidence>
<gene>
    <name evidence="8" type="ORF">HMPREF3200_00025</name>
</gene>
<keyword evidence="2" id="KW-0963">Cytoplasm</keyword>
<organism evidence="8 9">
    <name type="scientific">Anaerococcus tetradius</name>
    <dbReference type="NCBI Taxonomy" id="33036"/>
    <lineage>
        <taxon>Bacteria</taxon>
        <taxon>Bacillati</taxon>
        <taxon>Bacillota</taxon>
        <taxon>Tissierellia</taxon>
        <taxon>Tissierellales</taxon>
        <taxon>Peptoniphilaceae</taxon>
        <taxon>Anaerococcus</taxon>
    </lineage>
</organism>
<dbReference type="Proteomes" id="UP000070383">
    <property type="component" value="Unassembled WGS sequence"/>
</dbReference>
<reference evidence="9" key="1">
    <citation type="submission" date="2016-01" db="EMBL/GenBank/DDBJ databases">
        <authorList>
            <person name="Mitreva M."/>
            <person name="Pepin K.H."/>
            <person name="Mihindukulasuriya K.A."/>
            <person name="Fulton R."/>
            <person name="Fronick C."/>
            <person name="O'Laughlin M."/>
            <person name="Miner T."/>
            <person name="Herter B."/>
            <person name="Rosa B.A."/>
            <person name="Cordes M."/>
            <person name="Tomlinson C."/>
            <person name="Wollam A."/>
            <person name="Palsikar V.B."/>
            <person name="Mardis E.R."/>
            <person name="Wilson R.K."/>
        </authorList>
    </citation>
    <scope>NUCLEOTIDE SEQUENCE [LARGE SCALE GENOMIC DNA]</scope>
    <source>
        <strain evidence="9">MJR8151</strain>
    </source>
</reference>
<keyword evidence="4" id="KW-0238">DNA-binding</keyword>
<keyword evidence="5" id="KW-0010">Activator</keyword>
<evidence type="ECO:0000313" key="8">
    <source>
        <dbReference type="EMBL" id="KWZ79446.1"/>
    </source>
</evidence>
<comment type="caution">
    <text evidence="8">The sequence shown here is derived from an EMBL/GenBank/DDBJ whole genome shotgun (WGS) entry which is preliminary data.</text>
</comment>
<evidence type="ECO:0000256" key="6">
    <source>
        <dbReference type="ARBA" id="ARBA00023163"/>
    </source>
</evidence>
<dbReference type="OrthoDB" id="9805039at2"/>